<accession>A0A4Z1FSE9</accession>
<reference evidence="1 2" key="1">
    <citation type="submission" date="2017-12" db="EMBL/GenBank/DDBJ databases">
        <title>Comparative genomics of Botrytis spp.</title>
        <authorList>
            <person name="Valero-Jimenez C.A."/>
            <person name="Tapia P."/>
            <person name="Veloso J."/>
            <person name="Silva-Moreno E."/>
            <person name="Staats M."/>
            <person name="Valdes J.H."/>
            <person name="Van Kan J.A.L."/>
        </authorList>
    </citation>
    <scope>NUCLEOTIDE SEQUENCE [LARGE SCALE GENOMIC DNA]</scope>
    <source>
        <strain evidence="1 2">Bp0003</strain>
    </source>
</reference>
<dbReference type="AlphaFoldDB" id="A0A4Z1FSE9"/>
<dbReference type="Proteomes" id="UP000297910">
    <property type="component" value="Unassembled WGS sequence"/>
</dbReference>
<keyword evidence="2" id="KW-1185">Reference proteome</keyword>
<comment type="caution">
    <text evidence="1">The sequence shown here is derived from an EMBL/GenBank/DDBJ whole genome shotgun (WGS) entry which is preliminary data.</text>
</comment>
<organism evidence="1 2">
    <name type="scientific">Botrytis paeoniae</name>
    <dbReference type="NCBI Taxonomy" id="278948"/>
    <lineage>
        <taxon>Eukaryota</taxon>
        <taxon>Fungi</taxon>
        <taxon>Dikarya</taxon>
        <taxon>Ascomycota</taxon>
        <taxon>Pezizomycotina</taxon>
        <taxon>Leotiomycetes</taxon>
        <taxon>Helotiales</taxon>
        <taxon>Sclerotiniaceae</taxon>
        <taxon>Botrytis</taxon>
    </lineage>
</organism>
<sequence length="81" mass="9609">MTVIWWISKDASIPPLRTIRRTIHVIYYPKYPKAPQFNTKRSKDLQLTLDQFSVPGGWFHDRAFGPELLILSRAYFKYHDA</sequence>
<name>A0A4Z1FSE9_9HELO</name>
<evidence type="ECO:0000313" key="2">
    <source>
        <dbReference type="Proteomes" id="UP000297910"/>
    </source>
</evidence>
<proteinExistence type="predicted"/>
<protein>
    <submittedName>
        <fullName evidence="1">Uncharacterized protein</fullName>
    </submittedName>
</protein>
<dbReference type="EMBL" id="PQXI01000099">
    <property type="protein sequence ID" value="TGO24571.1"/>
    <property type="molecule type" value="Genomic_DNA"/>
</dbReference>
<gene>
    <name evidence="1" type="ORF">BPAE_0099g00070</name>
</gene>
<evidence type="ECO:0000313" key="1">
    <source>
        <dbReference type="EMBL" id="TGO24571.1"/>
    </source>
</evidence>